<evidence type="ECO:0000256" key="2">
    <source>
        <dbReference type="ARBA" id="ARBA00021310"/>
    </source>
</evidence>
<evidence type="ECO:0000256" key="3">
    <source>
        <dbReference type="ARBA" id="ARBA00022763"/>
    </source>
</evidence>
<dbReference type="Gene3D" id="1.20.1440.120">
    <property type="entry name" value="Recombination protein O, C-terminal domain"/>
    <property type="match status" value="1"/>
</dbReference>
<evidence type="ECO:0000256" key="4">
    <source>
        <dbReference type="ARBA" id="ARBA00023172"/>
    </source>
</evidence>
<evidence type="ECO:0000313" key="9">
    <source>
        <dbReference type="EMBL" id="MDT0553605.1"/>
    </source>
</evidence>
<keyword evidence="10" id="KW-1185">Reference proteome</keyword>
<comment type="function">
    <text evidence="7">Involved in DNA repair and RecF pathway recombination.</text>
</comment>
<dbReference type="NCBIfam" id="TIGR00613">
    <property type="entry name" value="reco"/>
    <property type="match status" value="1"/>
</dbReference>
<accession>A0ABU2Y752</accession>
<evidence type="ECO:0000259" key="8">
    <source>
        <dbReference type="Pfam" id="PF11967"/>
    </source>
</evidence>
<evidence type="ECO:0000256" key="7">
    <source>
        <dbReference type="HAMAP-Rule" id="MF_00201"/>
    </source>
</evidence>
<dbReference type="Pfam" id="PF02565">
    <property type="entry name" value="RecO_C"/>
    <property type="match status" value="1"/>
</dbReference>
<dbReference type="SUPFAM" id="SSF57863">
    <property type="entry name" value="ArfGap/RecO-like zinc finger"/>
    <property type="match status" value="1"/>
</dbReference>
<dbReference type="InterPro" id="IPR012340">
    <property type="entry name" value="NA-bd_OB-fold"/>
</dbReference>
<comment type="caution">
    <text evidence="9">The sequence shown here is derived from an EMBL/GenBank/DDBJ whole genome shotgun (WGS) entry which is preliminary data.</text>
</comment>
<evidence type="ECO:0000256" key="6">
    <source>
        <dbReference type="ARBA" id="ARBA00033409"/>
    </source>
</evidence>
<proteinExistence type="inferred from homology"/>
<dbReference type="RefSeq" id="WP_311593693.1">
    <property type="nucleotide sequence ID" value="NZ_JAVRHV010000005.1"/>
</dbReference>
<dbReference type="InterPro" id="IPR003717">
    <property type="entry name" value="RecO"/>
</dbReference>
<dbReference type="SUPFAM" id="SSF50249">
    <property type="entry name" value="Nucleic acid-binding proteins"/>
    <property type="match status" value="1"/>
</dbReference>
<dbReference type="InterPro" id="IPR022572">
    <property type="entry name" value="DNA_rep/recomb_RecO_N"/>
</dbReference>
<keyword evidence="4 7" id="KW-0233">DNA recombination</keyword>
<dbReference type="HAMAP" id="MF_00201">
    <property type="entry name" value="RecO"/>
    <property type="match status" value="1"/>
</dbReference>
<dbReference type="InterPro" id="IPR042242">
    <property type="entry name" value="RecO_C"/>
</dbReference>
<dbReference type="Gene3D" id="2.40.50.140">
    <property type="entry name" value="Nucleic acid-binding proteins"/>
    <property type="match status" value="1"/>
</dbReference>
<keyword evidence="5 7" id="KW-0234">DNA repair</keyword>
<evidence type="ECO:0000313" key="10">
    <source>
        <dbReference type="Proteomes" id="UP001252186"/>
    </source>
</evidence>
<keyword evidence="3 7" id="KW-0227">DNA damage</keyword>
<dbReference type="Proteomes" id="UP001252186">
    <property type="component" value="Unassembled WGS sequence"/>
</dbReference>
<dbReference type="PANTHER" id="PTHR33991">
    <property type="entry name" value="DNA REPAIR PROTEIN RECO"/>
    <property type="match status" value="1"/>
</dbReference>
<dbReference type="Pfam" id="PF11967">
    <property type="entry name" value="RecO_N"/>
    <property type="match status" value="1"/>
</dbReference>
<name>A0ABU2Y752_9FLAO</name>
<evidence type="ECO:0000256" key="5">
    <source>
        <dbReference type="ARBA" id="ARBA00023204"/>
    </source>
</evidence>
<organism evidence="9 10">
    <name type="scientific">Urechidicola vernalis</name>
    <dbReference type="NCBI Taxonomy" id="3075600"/>
    <lineage>
        <taxon>Bacteria</taxon>
        <taxon>Pseudomonadati</taxon>
        <taxon>Bacteroidota</taxon>
        <taxon>Flavobacteriia</taxon>
        <taxon>Flavobacteriales</taxon>
        <taxon>Flavobacteriaceae</taxon>
        <taxon>Urechidicola</taxon>
    </lineage>
</organism>
<feature type="domain" description="DNA replication/recombination mediator RecO N-terminal" evidence="8">
    <location>
        <begin position="1"/>
        <end position="82"/>
    </location>
</feature>
<protein>
    <recommendedName>
        <fullName evidence="2 7">DNA repair protein RecO</fullName>
    </recommendedName>
    <alternativeName>
        <fullName evidence="6 7">Recombination protein O</fullName>
    </alternativeName>
</protein>
<dbReference type="InterPro" id="IPR037278">
    <property type="entry name" value="ARFGAP/RecO"/>
</dbReference>
<gene>
    <name evidence="7 9" type="primary">recO</name>
    <name evidence="9" type="ORF">RM519_10145</name>
</gene>
<dbReference type="PANTHER" id="PTHR33991:SF1">
    <property type="entry name" value="DNA REPAIR PROTEIN RECO"/>
    <property type="match status" value="1"/>
</dbReference>
<dbReference type="EMBL" id="JAVRHV010000005">
    <property type="protein sequence ID" value="MDT0553605.1"/>
    <property type="molecule type" value="Genomic_DNA"/>
</dbReference>
<comment type="similarity">
    <text evidence="1 7">Belongs to the RecO family.</text>
</comment>
<evidence type="ECO:0000256" key="1">
    <source>
        <dbReference type="ARBA" id="ARBA00007452"/>
    </source>
</evidence>
<sequence>MLVATKAIVLNSIKYGDTSLIVKCFTEKSGCKSYLLKGVLGSRKGKIKASYFQPLTQLNIIGKHNSKGNLNSLKEVHIHNPYQSLYSNIFKQSIVFFLSEVLSTSIQEEESNEDLYSYIESALMWLDLHENISNFHLLFLLKLTKFLGFYPELENIGYSNFDLLEGRFVKNVKYHNNVVSNEDLIAFKKLLGINIDALHKVEFNAVNRHRVLDILIRYFELHLTGFKRPKSLDVLRQVFS</sequence>
<reference evidence="9 10" key="1">
    <citation type="submission" date="2023-09" db="EMBL/GenBank/DDBJ databases">
        <authorList>
            <person name="Rey-Velasco X."/>
        </authorList>
    </citation>
    <scope>NUCLEOTIDE SEQUENCE [LARGE SCALE GENOMIC DNA]</scope>
    <source>
        <strain evidence="9 10">P050</strain>
    </source>
</reference>